<gene>
    <name evidence="2" type="ORF">W97_05219</name>
</gene>
<dbReference type="InterPro" id="IPR006045">
    <property type="entry name" value="Cupin_1"/>
</dbReference>
<evidence type="ECO:0000313" key="3">
    <source>
        <dbReference type="Proteomes" id="UP000016924"/>
    </source>
</evidence>
<proteinExistence type="predicted"/>
<dbReference type="InterPro" id="IPR047121">
    <property type="entry name" value="YjiB-like"/>
</dbReference>
<dbReference type="CDD" id="cd02219">
    <property type="entry name" value="cupin_YjlB-like"/>
    <property type="match status" value="1"/>
</dbReference>
<reference evidence="3" key="1">
    <citation type="submission" date="2012-06" db="EMBL/GenBank/DDBJ databases">
        <title>The genome sequence of Coniosporium apollinis CBS 100218.</title>
        <authorList>
            <consortium name="The Broad Institute Genome Sequencing Platform"/>
            <person name="Cuomo C."/>
            <person name="Gorbushina A."/>
            <person name="Noack S."/>
            <person name="Walker B."/>
            <person name="Young S.K."/>
            <person name="Zeng Q."/>
            <person name="Gargeya S."/>
            <person name="Fitzgerald M."/>
            <person name="Haas B."/>
            <person name="Abouelleil A."/>
            <person name="Alvarado L."/>
            <person name="Arachchi H.M."/>
            <person name="Berlin A.M."/>
            <person name="Chapman S.B."/>
            <person name="Goldberg J."/>
            <person name="Griggs A."/>
            <person name="Gujja S."/>
            <person name="Hansen M."/>
            <person name="Howarth C."/>
            <person name="Imamovic A."/>
            <person name="Larimer J."/>
            <person name="McCowan C."/>
            <person name="Montmayeur A."/>
            <person name="Murphy C."/>
            <person name="Neiman D."/>
            <person name="Pearson M."/>
            <person name="Priest M."/>
            <person name="Roberts A."/>
            <person name="Saif S."/>
            <person name="Shea T."/>
            <person name="Sisk P."/>
            <person name="Sykes S."/>
            <person name="Wortman J."/>
            <person name="Nusbaum C."/>
            <person name="Birren B."/>
        </authorList>
    </citation>
    <scope>NUCLEOTIDE SEQUENCE [LARGE SCALE GENOMIC DNA]</scope>
    <source>
        <strain evidence="3">CBS 100218</strain>
    </source>
</reference>
<dbReference type="SUPFAM" id="SSF51182">
    <property type="entry name" value="RmlC-like cupins"/>
    <property type="match status" value="1"/>
</dbReference>
<sequence>MPPSPPKVEPELHYIAPTPHVPNSKLPVLIYRGVLQGFDRERILEHIQGNNWLKGGQWKTYKTAHFHSNTHECYAVLSGKSTYSLGKSPIDADFSEEGHENGMKLQVAQGDVFVLPAGISHYSLDSEGDYEYIGFYPEGSPKWDMNYCKETPEETRKKAVDCYNVPIPDTDPVYGDSGPLPVIWQDADR</sequence>
<organism evidence="2 3">
    <name type="scientific">Coniosporium apollinis (strain CBS 100218)</name>
    <name type="common">Rock-inhabiting black yeast</name>
    <dbReference type="NCBI Taxonomy" id="1168221"/>
    <lineage>
        <taxon>Eukaryota</taxon>
        <taxon>Fungi</taxon>
        <taxon>Dikarya</taxon>
        <taxon>Ascomycota</taxon>
        <taxon>Pezizomycotina</taxon>
        <taxon>Dothideomycetes</taxon>
        <taxon>Dothideomycetes incertae sedis</taxon>
        <taxon>Coniosporium</taxon>
    </lineage>
</organism>
<dbReference type="AlphaFoldDB" id="R7YVQ3"/>
<evidence type="ECO:0000313" key="2">
    <source>
        <dbReference type="EMBL" id="EON65977.1"/>
    </source>
</evidence>
<dbReference type="Gene3D" id="2.60.120.10">
    <property type="entry name" value="Jelly Rolls"/>
    <property type="match status" value="1"/>
</dbReference>
<dbReference type="Pfam" id="PF00190">
    <property type="entry name" value="Cupin_1"/>
    <property type="match status" value="1"/>
</dbReference>
<dbReference type="eggNOG" id="ENOG502SN5X">
    <property type="taxonomic scope" value="Eukaryota"/>
</dbReference>
<dbReference type="HOGENOM" id="CLU_084522_1_0_1"/>
<dbReference type="Proteomes" id="UP000016924">
    <property type="component" value="Unassembled WGS sequence"/>
</dbReference>
<dbReference type="PANTHER" id="PTHR36448">
    <property type="entry name" value="BLR7373 PROTEIN"/>
    <property type="match status" value="1"/>
</dbReference>
<dbReference type="RefSeq" id="XP_007781294.1">
    <property type="nucleotide sequence ID" value="XM_007783104.1"/>
</dbReference>
<protein>
    <recommendedName>
        <fullName evidence="1">Cupin type-1 domain-containing protein</fullName>
    </recommendedName>
</protein>
<dbReference type="GeneID" id="19902530"/>
<dbReference type="EMBL" id="JH767577">
    <property type="protein sequence ID" value="EON65977.1"/>
    <property type="molecule type" value="Genomic_DNA"/>
</dbReference>
<name>R7YVQ3_CONA1</name>
<feature type="domain" description="Cupin type-1" evidence="1">
    <location>
        <begin position="64"/>
        <end position="124"/>
    </location>
</feature>
<dbReference type="InterPro" id="IPR014710">
    <property type="entry name" value="RmlC-like_jellyroll"/>
</dbReference>
<evidence type="ECO:0000259" key="1">
    <source>
        <dbReference type="Pfam" id="PF00190"/>
    </source>
</evidence>
<keyword evidence="3" id="KW-1185">Reference proteome</keyword>
<dbReference type="OrthoDB" id="2446447at2759"/>
<accession>R7YVQ3</accession>
<dbReference type="STRING" id="1168221.R7YVQ3"/>
<dbReference type="PANTHER" id="PTHR36448:SF2">
    <property type="entry name" value="CUPIN TYPE-1 DOMAIN-CONTAINING PROTEIN"/>
    <property type="match status" value="1"/>
</dbReference>
<dbReference type="InterPro" id="IPR011051">
    <property type="entry name" value="RmlC_Cupin_sf"/>
</dbReference>
<dbReference type="OMA" id="FEANGWG"/>